<proteinExistence type="predicted"/>
<evidence type="ECO:0000259" key="10">
    <source>
        <dbReference type="PROSITE" id="PS51104"/>
    </source>
</evidence>
<evidence type="ECO:0000256" key="6">
    <source>
        <dbReference type="ARBA" id="ARBA00022692"/>
    </source>
</evidence>
<organism evidence="11 12">
    <name type="scientific">Dolosigranulum pigrum ATCC 51524</name>
    <dbReference type="NCBI Taxonomy" id="883103"/>
    <lineage>
        <taxon>Bacteria</taxon>
        <taxon>Bacillati</taxon>
        <taxon>Bacillota</taxon>
        <taxon>Bacilli</taxon>
        <taxon>Lactobacillales</taxon>
        <taxon>Carnobacteriaceae</taxon>
        <taxon>Dolosigranulum</taxon>
    </lineage>
</organism>
<feature type="transmembrane region" description="Helical" evidence="9">
    <location>
        <begin position="251"/>
        <end position="273"/>
    </location>
</feature>
<evidence type="ECO:0000256" key="4">
    <source>
        <dbReference type="ARBA" id="ARBA00022597"/>
    </source>
</evidence>
<keyword evidence="7 9" id="KW-1133">Transmembrane helix</keyword>
<dbReference type="PANTHER" id="PTHR37324:SF2">
    <property type="entry name" value="PTS SYSTEM GALACTITOL-SPECIFIC EIIC COMPONENT"/>
    <property type="match status" value="1"/>
</dbReference>
<feature type="transmembrane region" description="Helical" evidence="9">
    <location>
        <begin position="363"/>
        <end position="384"/>
    </location>
</feature>
<dbReference type="Pfam" id="PF03611">
    <property type="entry name" value="EIIC-GAT"/>
    <property type="match status" value="1"/>
</dbReference>
<keyword evidence="8 9" id="KW-0472">Membrane</keyword>
<accession>H3NC45</accession>
<dbReference type="PIRSF" id="PIRSF006304">
    <property type="entry name" value="GatC"/>
    <property type="match status" value="1"/>
</dbReference>
<evidence type="ECO:0000256" key="8">
    <source>
        <dbReference type="ARBA" id="ARBA00023136"/>
    </source>
</evidence>
<keyword evidence="5" id="KW-0598">Phosphotransferase system</keyword>
<dbReference type="Proteomes" id="UP000003599">
    <property type="component" value="Unassembled WGS sequence"/>
</dbReference>
<dbReference type="EMBL" id="AGEF01000001">
    <property type="protein sequence ID" value="EHR35278.1"/>
    <property type="molecule type" value="Genomic_DNA"/>
</dbReference>
<feature type="transmembrane region" description="Helical" evidence="9">
    <location>
        <begin position="293"/>
        <end position="326"/>
    </location>
</feature>
<feature type="transmembrane region" description="Helical" evidence="9">
    <location>
        <begin position="87"/>
        <end position="114"/>
    </location>
</feature>
<reference evidence="11 12" key="1">
    <citation type="submission" date="2012-01" db="EMBL/GenBank/DDBJ databases">
        <title>The Genome Sequence of Dolosigranulum pigrum ATCC 51524.</title>
        <authorList>
            <consortium name="The Broad Institute Genome Sequencing Platform"/>
            <person name="Earl A."/>
            <person name="Ward D."/>
            <person name="Feldgarden M."/>
            <person name="Gevers D."/>
            <person name="Huys G."/>
            <person name="Young S.K."/>
            <person name="Zeng Q."/>
            <person name="Gargeya S."/>
            <person name="Fitzgerald M."/>
            <person name="Haas B."/>
            <person name="Abouelleil A."/>
            <person name="Alvarado L."/>
            <person name="Arachchi H.M."/>
            <person name="Berlin A."/>
            <person name="Chapman S.B."/>
            <person name="Gearin G."/>
            <person name="Goldberg J."/>
            <person name="Griggs A."/>
            <person name="Gujja S."/>
            <person name="Hansen M."/>
            <person name="Heiman D."/>
            <person name="Howarth C."/>
            <person name="Larimer J."/>
            <person name="Lui A."/>
            <person name="MacDonald P.J.P."/>
            <person name="McCowen C."/>
            <person name="Montmayeur A."/>
            <person name="Murphy C."/>
            <person name="Neiman D."/>
            <person name="Pearson M."/>
            <person name="Priest M."/>
            <person name="Roberts A."/>
            <person name="Saif S."/>
            <person name="Shea T."/>
            <person name="Sisk P."/>
            <person name="Stolte C."/>
            <person name="Sykes S."/>
            <person name="Wortman J."/>
            <person name="Nusbaum C."/>
            <person name="Birren B."/>
        </authorList>
    </citation>
    <scope>NUCLEOTIDE SEQUENCE [LARGE SCALE GENOMIC DNA]</scope>
    <source>
        <strain evidence="11 12">ATCC 51524</strain>
    </source>
</reference>
<comment type="caution">
    <text evidence="11">The sequence shown here is derived from an EMBL/GenBank/DDBJ whole genome shotgun (WGS) entry which is preliminary data.</text>
</comment>
<sequence>MNNIISGIEWFVDLGPTVVLPVLIFIFGLVLKTKPGKAFEAALMVGIGFIGLNLVIGLLTDTLGTAAQQMVENYGLNLSVIDVGWPAAAAISYGTVLGTLAIPIGIGINVVLLITGLTKTLNVDIWNLWHAAFVASLVYAISNDFYLSILTTIVYILLIQLFGDMLAPTIEKFYGFPNLTFPHGTAIPGYIVALPFEWLFNRIPGLKDLEFDPDTIQDKFGILGKSSVMGLIIGIGIGILAGYNFQGIAELAVSTAAVMVLLPKMVSVLMEGLTPISEAANDLVKSKFPDREVYIGMDAALSVGHSSVLSSSLLLVPITILLAVILPGNKTLPFGDLATIPFVVCLMAPVFNGNIVKTVISGTFYMISVLYITSWVAPLVTTVAQTANFDLGGHSQITALAEGGLWTTGLFVSVAQWLGWIGISSIGIILLIGLYYVNKIRGKSEVE</sequence>
<dbReference type="PATRIC" id="fig|883103.3.peg.123"/>
<feature type="transmembrane region" description="Helical" evidence="9">
    <location>
        <begin position="417"/>
        <end position="437"/>
    </location>
</feature>
<feature type="transmembrane region" description="Helical" evidence="9">
    <location>
        <begin position="145"/>
        <end position="163"/>
    </location>
</feature>
<keyword evidence="12" id="KW-1185">Reference proteome</keyword>
<dbReference type="InterPro" id="IPR013853">
    <property type="entry name" value="EIIC-GAT"/>
</dbReference>
<evidence type="ECO:0000256" key="7">
    <source>
        <dbReference type="ARBA" id="ARBA00022989"/>
    </source>
</evidence>
<evidence type="ECO:0000256" key="5">
    <source>
        <dbReference type="ARBA" id="ARBA00022683"/>
    </source>
</evidence>
<dbReference type="eggNOG" id="COG3775">
    <property type="taxonomic scope" value="Bacteria"/>
</dbReference>
<evidence type="ECO:0000313" key="12">
    <source>
        <dbReference type="Proteomes" id="UP000003599"/>
    </source>
</evidence>
<dbReference type="AlphaFoldDB" id="H3NC45"/>
<keyword evidence="2" id="KW-0813">Transport</keyword>
<feature type="transmembrane region" description="Helical" evidence="9">
    <location>
        <begin position="12"/>
        <end position="31"/>
    </location>
</feature>
<dbReference type="HOGENOM" id="CLU_040393_0_0_9"/>
<keyword evidence="6 9" id="KW-0812">Transmembrane</keyword>
<feature type="transmembrane region" description="Helical" evidence="9">
    <location>
        <begin position="228"/>
        <end position="245"/>
    </location>
</feature>
<feature type="transmembrane region" description="Helical" evidence="9">
    <location>
        <begin position="332"/>
        <end position="351"/>
    </location>
</feature>
<feature type="domain" description="PTS EIIC type-2" evidence="10">
    <location>
        <begin position="8"/>
        <end position="438"/>
    </location>
</feature>
<evidence type="ECO:0000313" key="11">
    <source>
        <dbReference type="EMBL" id="EHR35278.1"/>
    </source>
</evidence>
<evidence type="ECO:0000256" key="1">
    <source>
        <dbReference type="ARBA" id="ARBA00004651"/>
    </source>
</evidence>
<feature type="transmembrane region" description="Helical" evidence="9">
    <location>
        <begin position="43"/>
        <end position="67"/>
    </location>
</feature>
<keyword evidence="3" id="KW-1003">Cell membrane</keyword>
<protein>
    <submittedName>
        <fullName evidence="11">PTS system, galactitol-specific IIC component</fullName>
    </submittedName>
</protein>
<dbReference type="GO" id="GO:0015577">
    <property type="term" value="F:galactitol transmembrane transporter activity"/>
    <property type="evidence" value="ECO:0007669"/>
    <property type="project" value="InterPro"/>
</dbReference>
<keyword evidence="4" id="KW-0762">Sugar transport</keyword>
<dbReference type="GO" id="GO:0009401">
    <property type="term" value="P:phosphoenolpyruvate-dependent sugar phosphotransferase system"/>
    <property type="evidence" value="ECO:0007669"/>
    <property type="project" value="UniProtKB-KW"/>
</dbReference>
<name>H3NC45_9LACT</name>
<dbReference type="InterPro" id="IPR004703">
    <property type="entry name" value="PTS_sugar-sp_permease"/>
</dbReference>
<dbReference type="PANTHER" id="PTHR37324">
    <property type="entry name" value="PTS SYSTEM GALACTITOL-SPECIFIC EIIC COMPONENT"/>
    <property type="match status" value="1"/>
</dbReference>
<evidence type="ECO:0000256" key="2">
    <source>
        <dbReference type="ARBA" id="ARBA00022448"/>
    </source>
</evidence>
<comment type="subcellular location">
    <subcellularLocation>
        <location evidence="1">Cell membrane</location>
        <topology evidence="1">Multi-pass membrane protein</topology>
    </subcellularLocation>
</comment>
<evidence type="ECO:0000256" key="9">
    <source>
        <dbReference type="SAM" id="Phobius"/>
    </source>
</evidence>
<gene>
    <name evidence="11" type="ORF">HMPREF9703_00126</name>
</gene>
<dbReference type="InterPro" id="IPR013014">
    <property type="entry name" value="PTS_EIIC_2"/>
</dbReference>
<evidence type="ECO:0000256" key="3">
    <source>
        <dbReference type="ARBA" id="ARBA00022475"/>
    </source>
</evidence>
<dbReference type="GO" id="GO:0005886">
    <property type="term" value="C:plasma membrane"/>
    <property type="evidence" value="ECO:0007669"/>
    <property type="project" value="UniProtKB-SubCell"/>
</dbReference>
<dbReference type="PROSITE" id="PS51104">
    <property type="entry name" value="PTS_EIIC_TYPE_2"/>
    <property type="match status" value="1"/>
</dbReference>